<accession>A0A4C1UN71</accession>
<sequence length="107" mass="12118">MSTPGNGDRPEGRRARAACRMKRKIKRPKRVALHNWRQTSGQRVRTEFLAINVTHLAQAAALPALDRTFEIITPTLFVHLTGPTELEPTDNDSMLKPLSYRLKTVDL</sequence>
<evidence type="ECO:0000313" key="1">
    <source>
        <dbReference type="EMBL" id="GBP27865.1"/>
    </source>
</evidence>
<reference evidence="1 2" key="1">
    <citation type="journal article" date="2019" name="Commun. Biol.">
        <title>The bagworm genome reveals a unique fibroin gene that provides high tensile strength.</title>
        <authorList>
            <person name="Kono N."/>
            <person name="Nakamura H."/>
            <person name="Ohtoshi R."/>
            <person name="Tomita M."/>
            <person name="Numata K."/>
            <person name="Arakawa K."/>
        </authorList>
    </citation>
    <scope>NUCLEOTIDE SEQUENCE [LARGE SCALE GENOMIC DNA]</scope>
</reference>
<evidence type="ECO:0000313" key="2">
    <source>
        <dbReference type="Proteomes" id="UP000299102"/>
    </source>
</evidence>
<name>A0A4C1UN71_EUMVA</name>
<protein>
    <submittedName>
        <fullName evidence="1">Uncharacterized protein</fullName>
    </submittedName>
</protein>
<organism evidence="1 2">
    <name type="scientific">Eumeta variegata</name>
    <name type="common">Bagworm moth</name>
    <name type="synonym">Eumeta japonica</name>
    <dbReference type="NCBI Taxonomy" id="151549"/>
    <lineage>
        <taxon>Eukaryota</taxon>
        <taxon>Metazoa</taxon>
        <taxon>Ecdysozoa</taxon>
        <taxon>Arthropoda</taxon>
        <taxon>Hexapoda</taxon>
        <taxon>Insecta</taxon>
        <taxon>Pterygota</taxon>
        <taxon>Neoptera</taxon>
        <taxon>Endopterygota</taxon>
        <taxon>Lepidoptera</taxon>
        <taxon>Glossata</taxon>
        <taxon>Ditrysia</taxon>
        <taxon>Tineoidea</taxon>
        <taxon>Psychidae</taxon>
        <taxon>Oiketicinae</taxon>
        <taxon>Eumeta</taxon>
    </lineage>
</organism>
<gene>
    <name evidence="1" type="ORF">EVAR_14053_1</name>
</gene>
<comment type="caution">
    <text evidence="1">The sequence shown here is derived from an EMBL/GenBank/DDBJ whole genome shotgun (WGS) entry which is preliminary data.</text>
</comment>
<dbReference type="AlphaFoldDB" id="A0A4C1UN71"/>
<dbReference type="Proteomes" id="UP000299102">
    <property type="component" value="Unassembled WGS sequence"/>
</dbReference>
<proteinExistence type="predicted"/>
<keyword evidence="2" id="KW-1185">Reference proteome</keyword>
<dbReference type="EMBL" id="BGZK01000200">
    <property type="protein sequence ID" value="GBP27865.1"/>
    <property type="molecule type" value="Genomic_DNA"/>
</dbReference>